<dbReference type="EMBL" id="MVHJ01000006">
    <property type="protein sequence ID" value="ORA05308.1"/>
    <property type="molecule type" value="Genomic_DNA"/>
</dbReference>
<organism evidence="2 3">
    <name type="scientific">Mycolicibacterium bacteremicum</name>
    <name type="common">Mycobacterium bacteremicum</name>
    <dbReference type="NCBI Taxonomy" id="564198"/>
    <lineage>
        <taxon>Bacteria</taxon>
        <taxon>Bacillati</taxon>
        <taxon>Actinomycetota</taxon>
        <taxon>Actinomycetes</taxon>
        <taxon>Mycobacteriales</taxon>
        <taxon>Mycobacteriaceae</taxon>
        <taxon>Mycolicibacterium</taxon>
    </lineage>
</organism>
<evidence type="ECO:0000313" key="2">
    <source>
        <dbReference type="EMBL" id="ORA05308.1"/>
    </source>
</evidence>
<accession>A0A1W9YZ05</accession>
<dbReference type="Proteomes" id="UP000192366">
    <property type="component" value="Unassembled WGS sequence"/>
</dbReference>
<dbReference type="CDD" id="cd07043">
    <property type="entry name" value="STAS_anti-anti-sigma_factors"/>
    <property type="match status" value="1"/>
</dbReference>
<dbReference type="STRING" id="564198.BST17_08785"/>
<reference evidence="2 3" key="1">
    <citation type="submission" date="2017-02" db="EMBL/GenBank/DDBJ databases">
        <title>The new phylogeny of genus Mycobacterium.</title>
        <authorList>
            <person name="Tortoli E."/>
            <person name="Trovato A."/>
            <person name="Cirillo D.M."/>
        </authorList>
    </citation>
    <scope>NUCLEOTIDE SEQUENCE [LARGE SCALE GENOMIC DNA]</scope>
    <source>
        <strain evidence="2 3">DSM 45578</strain>
    </source>
</reference>
<feature type="domain" description="STAS" evidence="1">
    <location>
        <begin position="6"/>
        <end position="66"/>
    </location>
</feature>
<dbReference type="Gene3D" id="3.30.750.24">
    <property type="entry name" value="STAS domain"/>
    <property type="match status" value="1"/>
</dbReference>
<name>A0A1W9YZ05_MYCBA</name>
<dbReference type="PROSITE" id="PS50801">
    <property type="entry name" value="STAS"/>
    <property type="match status" value="1"/>
</dbReference>
<dbReference type="InterPro" id="IPR036513">
    <property type="entry name" value="STAS_dom_sf"/>
</dbReference>
<gene>
    <name evidence="2" type="ORF">BST17_08785</name>
</gene>
<dbReference type="AlphaFoldDB" id="A0A1W9YZ05"/>
<dbReference type="Pfam" id="PF01740">
    <property type="entry name" value="STAS"/>
    <property type="match status" value="1"/>
</dbReference>
<dbReference type="RefSeq" id="WP_083057192.1">
    <property type="nucleotide sequence ID" value="NZ_JACKVM010000014.1"/>
</dbReference>
<keyword evidence="3" id="KW-1185">Reference proteome</keyword>
<proteinExistence type="predicted"/>
<protein>
    <recommendedName>
        <fullName evidence="1">STAS domain-containing protein</fullName>
    </recommendedName>
</protein>
<sequence>MNTELTLDQTRSDDGALALAATGEIDLSNVGIFTAGLEAALRQTGDVLTVDLTEVNYLDSAAINALFLHADQIRIVANRLLNAILTLSGLADLVPVDIVGGSPT</sequence>
<comment type="caution">
    <text evidence="2">The sequence shown here is derived from an EMBL/GenBank/DDBJ whole genome shotgun (WGS) entry which is preliminary data.</text>
</comment>
<dbReference type="OrthoDB" id="4628340at2"/>
<dbReference type="InterPro" id="IPR002645">
    <property type="entry name" value="STAS_dom"/>
</dbReference>
<dbReference type="SUPFAM" id="SSF52091">
    <property type="entry name" value="SpoIIaa-like"/>
    <property type="match status" value="1"/>
</dbReference>
<evidence type="ECO:0000259" key="1">
    <source>
        <dbReference type="PROSITE" id="PS50801"/>
    </source>
</evidence>
<evidence type="ECO:0000313" key="3">
    <source>
        <dbReference type="Proteomes" id="UP000192366"/>
    </source>
</evidence>